<reference evidence="2" key="1">
    <citation type="submission" date="2015-01" db="EMBL/GenBank/DDBJ databases">
        <authorList>
            <person name="Aksoy S."/>
            <person name="Warren W."/>
            <person name="Wilson R.K."/>
        </authorList>
    </citation>
    <scope>NUCLEOTIDE SEQUENCE [LARGE SCALE GENOMIC DNA]</scope>
    <source>
        <strain evidence="2">IAEA</strain>
    </source>
</reference>
<sequence>MPNRPNSETNPQFKIKLGKRPAELQWDAAKYQEIKCHYVNVLARTSSITREKFGNISPYGRSATGAIAGFFYFYCFRCKIWMLVLVHRAEQLKGSLYECVIYLLYEVFGVVNLDTTVA</sequence>
<organism evidence="1 2">
    <name type="scientific">Glossina palpalis gambiensis</name>
    <dbReference type="NCBI Taxonomy" id="67801"/>
    <lineage>
        <taxon>Eukaryota</taxon>
        <taxon>Metazoa</taxon>
        <taxon>Ecdysozoa</taxon>
        <taxon>Arthropoda</taxon>
        <taxon>Hexapoda</taxon>
        <taxon>Insecta</taxon>
        <taxon>Pterygota</taxon>
        <taxon>Neoptera</taxon>
        <taxon>Endopterygota</taxon>
        <taxon>Diptera</taxon>
        <taxon>Brachycera</taxon>
        <taxon>Muscomorpha</taxon>
        <taxon>Hippoboscoidea</taxon>
        <taxon>Glossinidae</taxon>
        <taxon>Glossina</taxon>
    </lineage>
</organism>
<name>A0A1B0B302_9MUSC</name>
<dbReference type="EMBL" id="JXJN01007748">
    <property type="status" value="NOT_ANNOTATED_CDS"/>
    <property type="molecule type" value="Genomic_DNA"/>
</dbReference>
<evidence type="ECO:0000313" key="1">
    <source>
        <dbReference type="EnsemblMetazoa" id="GPPI017184-PA"/>
    </source>
</evidence>
<keyword evidence="2" id="KW-1185">Reference proteome</keyword>
<protein>
    <submittedName>
        <fullName evidence="1">Uncharacterized protein</fullName>
    </submittedName>
</protein>
<dbReference type="EnsemblMetazoa" id="GPPI017184-RA">
    <property type="protein sequence ID" value="GPPI017184-PA"/>
    <property type="gene ID" value="GPPI017184"/>
</dbReference>
<accession>A0A1B0B302</accession>
<dbReference type="EMBL" id="JXJN01007747">
    <property type="status" value="NOT_ANNOTATED_CDS"/>
    <property type="molecule type" value="Genomic_DNA"/>
</dbReference>
<reference evidence="1" key="2">
    <citation type="submission" date="2020-05" db="UniProtKB">
        <authorList>
            <consortium name="EnsemblMetazoa"/>
        </authorList>
    </citation>
    <scope>IDENTIFICATION</scope>
    <source>
        <strain evidence="1">IAEA</strain>
    </source>
</reference>
<dbReference type="AlphaFoldDB" id="A0A1B0B302"/>
<evidence type="ECO:0000313" key="2">
    <source>
        <dbReference type="Proteomes" id="UP000092460"/>
    </source>
</evidence>
<dbReference type="VEuPathDB" id="VectorBase:GPPI017184"/>
<dbReference type="Proteomes" id="UP000092460">
    <property type="component" value="Unassembled WGS sequence"/>
</dbReference>
<proteinExistence type="predicted"/>